<dbReference type="NCBIfam" id="TIGR00229">
    <property type="entry name" value="sensory_box"/>
    <property type="match status" value="1"/>
</dbReference>
<dbReference type="PANTHER" id="PTHR43047:SF72">
    <property type="entry name" value="OSMOSENSING HISTIDINE PROTEIN KINASE SLN1"/>
    <property type="match status" value="1"/>
</dbReference>
<dbReference type="SMART" id="SM01079">
    <property type="entry name" value="CHASE"/>
    <property type="match status" value="1"/>
</dbReference>
<dbReference type="EMBL" id="MKEK01000001">
    <property type="protein sequence ID" value="OEY71150.1"/>
    <property type="molecule type" value="Genomic_DNA"/>
</dbReference>
<dbReference type="GO" id="GO:0005886">
    <property type="term" value="C:plasma membrane"/>
    <property type="evidence" value="ECO:0007669"/>
    <property type="project" value="UniProtKB-ARBA"/>
</dbReference>
<dbReference type="Pfam" id="PF03924">
    <property type="entry name" value="CHASE"/>
    <property type="match status" value="1"/>
</dbReference>
<dbReference type="SMART" id="SM00388">
    <property type="entry name" value="HisKA"/>
    <property type="match status" value="1"/>
</dbReference>
<dbReference type="InterPro" id="IPR036097">
    <property type="entry name" value="HisK_dim/P_sf"/>
</dbReference>
<evidence type="ECO:0000256" key="2">
    <source>
        <dbReference type="ARBA" id="ARBA00012438"/>
    </source>
</evidence>
<dbReference type="InterPro" id="IPR000014">
    <property type="entry name" value="PAS"/>
</dbReference>
<dbReference type="RefSeq" id="WP_070050989.1">
    <property type="nucleotide sequence ID" value="NZ_CBCSDO010000002.1"/>
</dbReference>
<evidence type="ECO:0000259" key="8">
    <source>
        <dbReference type="PROSITE" id="PS50839"/>
    </source>
</evidence>
<keyword evidence="5" id="KW-0418">Kinase</keyword>
<dbReference type="InterPro" id="IPR005467">
    <property type="entry name" value="His_kinase_dom"/>
</dbReference>
<accession>A0A1E7QAI3</accession>
<dbReference type="PROSITE" id="PS50839">
    <property type="entry name" value="CHASE"/>
    <property type="match status" value="1"/>
</dbReference>
<dbReference type="SUPFAM" id="SSF47384">
    <property type="entry name" value="Homodimeric domain of signal transducing histidine kinase"/>
    <property type="match status" value="1"/>
</dbReference>
<keyword evidence="3" id="KW-0597">Phosphoprotein</keyword>
<keyword evidence="6" id="KW-1133">Transmembrane helix</keyword>
<dbReference type="SUPFAM" id="SSF55785">
    <property type="entry name" value="PYP-like sensor domain (PAS domain)"/>
    <property type="match status" value="1"/>
</dbReference>
<feature type="domain" description="Histidine kinase" evidence="7">
    <location>
        <begin position="417"/>
        <end position="638"/>
    </location>
</feature>
<dbReference type="Gene3D" id="3.30.450.20">
    <property type="entry name" value="PAS domain"/>
    <property type="match status" value="1"/>
</dbReference>
<dbReference type="PROSITE" id="PS50109">
    <property type="entry name" value="HIS_KIN"/>
    <property type="match status" value="1"/>
</dbReference>
<evidence type="ECO:0000256" key="1">
    <source>
        <dbReference type="ARBA" id="ARBA00000085"/>
    </source>
</evidence>
<gene>
    <name evidence="9" type="ORF">BI198_15775</name>
</gene>
<dbReference type="Pfam" id="PF02518">
    <property type="entry name" value="HATPase_c"/>
    <property type="match status" value="1"/>
</dbReference>
<dbReference type="PANTHER" id="PTHR43047">
    <property type="entry name" value="TWO-COMPONENT HISTIDINE PROTEIN KINASE"/>
    <property type="match status" value="1"/>
</dbReference>
<dbReference type="SUPFAM" id="SSF55874">
    <property type="entry name" value="ATPase domain of HSP90 chaperone/DNA topoisomerase II/histidine kinase"/>
    <property type="match status" value="1"/>
</dbReference>
<keyword evidence="10" id="KW-1185">Reference proteome</keyword>
<comment type="catalytic activity">
    <reaction evidence="1">
        <text>ATP + protein L-histidine = ADP + protein N-phospho-L-histidine.</text>
        <dbReference type="EC" id="2.7.13.3"/>
    </reaction>
</comment>
<comment type="caution">
    <text evidence="9">The sequence shown here is derived from an EMBL/GenBank/DDBJ whole genome shotgun (WGS) entry which is preliminary data.</text>
</comment>
<evidence type="ECO:0000313" key="10">
    <source>
        <dbReference type="Proteomes" id="UP000242258"/>
    </source>
</evidence>
<dbReference type="Pfam" id="PF13426">
    <property type="entry name" value="PAS_9"/>
    <property type="match status" value="1"/>
</dbReference>
<dbReference type="FunFam" id="3.30.565.10:FF:000006">
    <property type="entry name" value="Sensor histidine kinase WalK"/>
    <property type="match status" value="1"/>
</dbReference>
<dbReference type="PRINTS" id="PR00344">
    <property type="entry name" value="BCTRLSENSOR"/>
</dbReference>
<evidence type="ECO:0000256" key="6">
    <source>
        <dbReference type="SAM" id="Phobius"/>
    </source>
</evidence>
<dbReference type="Gene3D" id="3.30.565.10">
    <property type="entry name" value="Histidine kinase-like ATPase, C-terminal domain"/>
    <property type="match status" value="1"/>
</dbReference>
<keyword evidence="6" id="KW-0472">Membrane</keyword>
<evidence type="ECO:0000256" key="5">
    <source>
        <dbReference type="ARBA" id="ARBA00022777"/>
    </source>
</evidence>
<dbReference type="AlphaFoldDB" id="A0A1E7QAI3"/>
<dbReference type="InterPro" id="IPR003661">
    <property type="entry name" value="HisK_dim/P_dom"/>
</dbReference>
<evidence type="ECO:0000256" key="3">
    <source>
        <dbReference type="ARBA" id="ARBA00022553"/>
    </source>
</evidence>
<dbReference type="Pfam" id="PF00512">
    <property type="entry name" value="HisKA"/>
    <property type="match status" value="1"/>
</dbReference>
<organism evidence="9 10">
    <name type="scientific">Rheinheimera salexigens</name>
    <dbReference type="NCBI Taxonomy" id="1628148"/>
    <lineage>
        <taxon>Bacteria</taxon>
        <taxon>Pseudomonadati</taxon>
        <taxon>Pseudomonadota</taxon>
        <taxon>Gammaproteobacteria</taxon>
        <taxon>Chromatiales</taxon>
        <taxon>Chromatiaceae</taxon>
        <taxon>Rheinheimera</taxon>
    </lineage>
</organism>
<keyword evidence="4" id="KW-0808">Transferase</keyword>
<dbReference type="Proteomes" id="UP000242258">
    <property type="component" value="Unassembled WGS sequence"/>
</dbReference>
<sequence length="647" mass="71737">MLNKFILPVSQWLLLIVLLGALIFATEKAVQHQQQLARGEQLKHEIASADPIRSLIETELNTPLYLSTSLSAYIKANKGEVSATEINLLLQGLINQAQHIRNIGVAPNNTLLYLYPLKNNAKALGLYYPDLESQWPDIRDIITQRQEKLVGPVSLVQGGNAFIYRIPVYLSGTDTYWGLISTVVNIDSIWQLVAARAAEQGVVIAVRPAINGDYADPAFYGDNSLFYDTSLLLDIELRGAKWQLAVRSITPPTDYSGIIRALCYSASGLILLLLFWLLLSKQHLRSSMQQVQRSKQYLQTVMDNVGDAIITADFNGVIEQGNLPCYSIFGYIKASLPGMHWSILLAEPSLAAEIIRTISDQKTEYETFGQRYDGSTFPLAIRLSSITLQQQPRQLIVLRDLSEWHKTEQLKQQFISTVSHELRTPLTSITGALGLIVGGALGNLAPAQARVLHLAHNNSQHLSQLISDLLDMEQLTNQSMVFNIKPVTLSNVLKQCAEGVTANWQQKNQTINIETPDKLKAVQVLADKQRLADVILHLLTNACKFSPPESSIIIKVTAELTRVRITVADKGKGVNEDFVPKLFDRFTQADSSDTRDDAGTGLGLAISKAMISHMHGSIGYLPNKDQGSCFYIELHLHEPQSHQADET</sequence>
<reference evidence="10" key="1">
    <citation type="submission" date="2016-09" db="EMBL/GenBank/DDBJ databases">
        <authorList>
            <person name="Wan X."/>
            <person name="Hou S."/>
        </authorList>
    </citation>
    <scope>NUCLEOTIDE SEQUENCE [LARGE SCALE GENOMIC DNA]</scope>
    <source>
        <strain evidence="10">KH87</strain>
    </source>
</reference>
<dbReference type="CDD" id="cd00082">
    <property type="entry name" value="HisKA"/>
    <property type="match status" value="1"/>
</dbReference>
<evidence type="ECO:0000259" key="7">
    <source>
        <dbReference type="PROSITE" id="PS50109"/>
    </source>
</evidence>
<name>A0A1E7QAI3_9GAMM</name>
<dbReference type="InterPro" id="IPR036890">
    <property type="entry name" value="HATPase_C_sf"/>
</dbReference>
<dbReference type="InterPro" id="IPR006189">
    <property type="entry name" value="CHASE_dom"/>
</dbReference>
<dbReference type="EC" id="2.7.13.3" evidence="2"/>
<feature type="transmembrane region" description="Helical" evidence="6">
    <location>
        <begin position="257"/>
        <end position="279"/>
    </location>
</feature>
<dbReference type="InterPro" id="IPR035965">
    <property type="entry name" value="PAS-like_dom_sf"/>
</dbReference>
<dbReference type="InterPro" id="IPR003594">
    <property type="entry name" value="HATPase_dom"/>
</dbReference>
<dbReference type="Gene3D" id="1.10.287.130">
    <property type="match status" value="1"/>
</dbReference>
<feature type="domain" description="CHASE" evidence="8">
    <location>
        <begin position="111"/>
        <end position="189"/>
    </location>
</feature>
<dbReference type="GO" id="GO:0009927">
    <property type="term" value="F:histidine phosphotransfer kinase activity"/>
    <property type="evidence" value="ECO:0007669"/>
    <property type="project" value="TreeGrafter"/>
</dbReference>
<proteinExistence type="predicted"/>
<dbReference type="STRING" id="1628148.BI198_15775"/>
<keyword evidence="6" id="KW-0812">Transmembrane</keyword>
<dbReference type="InterPro" id="IPR004358">
    <property type="entry name" value="Sig_transdc_His_kin-like_C"/>
</dbReference>
<evidence type="ECO:0000313" key="9">
    <source>
        <dbReference type="EMBL" id="OEY71150.1"/>
    </source>
</evidence>
<evidence type="ECO:0000256" key="4">
    <source>
        <dbReference type="ARBA" id="ARBA00022679"/>
    </source>
</evidence>
<dbReference type="SMART" id="SM00387">
    <property type="entry name" value="HATPase_c"/>
    <property type="match status" value="1"/>
</dbReference>
<dbReference type="GO" id="GO:0000155">
    <property type="term" value="F:phosphorelay sensor kinase activity"/>
    <property type="evidence" value="ECO:0007669"/>
    <property type="project" value="InterPro"/>
</dbReference>
<protein>
    <recommendedName>
        <fullName evidence="2">histidine kinase</fullName>
        <ecNumber evidence="2">2.7.13.3</ecNumber>
    </recommendedName>
</protein>